<gene>
    <name evidence="1" type="ORF">IFM89_025345</name>
</gene>
<keyword evidence="2" id="KW-1185">Reference proteome</keyword>
<dbReference type="EMBL" id="JADFTS010000004">
    <property type="protein sequence ID" value="KAF9610883.1"/>
    <property type="molecule type" value="Genomic_DNA"/>
</dbReference>
<name>A0A835LWI5_9MAGN</name>
<dbReference type="Proteomes" id="UP000631114">
    <property type="component" value="Unassembled WGS sequence"/>
</dbReference>
<reference evidence="1 2" key="1">
    <citation type="submission" date="2020-10" db="EMBL/GenBank/DDBJ databases">
        <title>The Coptis chinensis genome and diversification of protoberbering-type alkaloids.</title>
        <authorList>
            <person name="Wang B."/>
            <person name="Shu S."/>
            <person name="Song C."/>
            <person name="Liu Y."/>
        </authorList>
    </citation>
    <scope>NUCLEOTIDE SEQUENCE [LARGE SCALE GENOMIC DNA]</scope>
    <source>
        <strain evidence="1">HL-2020</strain>
        <tissue evidence="1">Leaf</tissue>
    </source>
</reference>
<sequence>MRMALLWVLTMPNGIPRLEEFEPNVPQAMARREVENDFPQKFRSAMYALRKEILRKCGSVEEGIAACPDGKDPNHWAAFVRNESTVKNKWRLLIKRKKASGWWCGRVMEVDFDNDELSEVFGPDKGSRTRGISSNKSKKQLQRIGIAKALLQQASSSSNSELKGEMNEVKSSLANVMGVLKRPDDLWAIHSQPVFPRPHKKNNSSWIAIQKVGDVPIWSSI</sequence>
<evidence type="ECO:0000313" key="1">
    <source>
        <dbReference type="EMBL" id="KAF9610883.1"/>
    </source>
</evidence>
<accession>A0A835LWI5</accession>
<proteinExistence type="predicted"/>
<protein>
    <submittedName>
        <fullName evidence="1">Uncharacterized protein</fullName>
    </submittedName>
</protein>
<organism evidence="1 2">
    <name type="scientific">Coptis chinensis</name>
    <dbReference type="NCBI Taxonomy" id="261450"/>
    <lineage>
        <taxon>Eukaryota</taxon>
        <taxon>Viridiplantae</taxon>
        <taxon>Streptophyta</taxon>
        <taxon>Embryophyta</taxon>
        <taxon>Tracheophyta</taxon>
        <taxon>Spermatophyta</taxon>
        <taxon>Magnoliopsida</taxon>
        <taxon>Ranunculales</taxon>
        <taxon>Ranunculaceae</taxon>
        <taxon>Coptidoideae</taxon>
        <taxon>Coptis</taxon>
    </lineage>
</organism>
<evidence type="ECO:0000313" key="2">
    <source>
        <dbReference type="Proteomes" id="UP000631114"/>
    </source>
</evidence>
<dbReference type="AlphaFoldDB" id="A0A835LWI5"/>
<dbReference type="OrthoDB" id="1686126at2759"/>
<comment type="caution">
    <text evidence="1">The sequence shown here is derived from an EMBL/GenBank/DDBJ whole genome shotgun (WGS) entry which is preliminary data.</text>
</comment>